<organism evidence="1 2">
    <name type="scientific">Mythimna loreyi</name>
    <dbReference type="NCBI Taxonomy" id="667449"/>
    <lineage>
        <taxon>Eukaryota</taxon>
        <taxon>Metazoa</taxon>
        <taxon>Ecdysozoa</taxon>
        <taxon>Arthropoda</taxon>
        <taxon>Hexapoda</taxon>
        <taxon>Insecta</taxon>
        <taxon>Pterygota</taxon>
        <taxon>Neoptera</taxon>
        <taxon>Endopterygota</taxon>
        <taxon>Lepidoptera</taxon>
        <taxon>Glossata</taxon>
        <taxon>Ditrysia</taxon>
        <taxon>Noctuoidea</taxon>
        <taxon>Noctuidae</taxon>
        <taxon>Noctuinae</taxon>
        <taxon>Hadenini</taxon>
        <taxon>Mythimna</taxon>
    </lineage>
</organism>
<name>A0ACC2Q7I6_9NEOP</name>
<sequence>MSSSDSEDDCYGNIAQKLQRIKSSIVKEKVENVVLSDHTEVAKTREILSNNVEDTPEIIVEDLNTTVNSTDNDEYSLDAIIAKNSKVKPRGRGRGRGNKRKSTSETSEHSGPSERETRATRRRTSNSTRGRTSPAPSEPSTTCVDQNIAASSQINDSIEEVSCTRGRGGSARGRGRTARARGSRGRARGRGRTRRELWAMFDEMFENRLLTNAIFGSSTSNSSSSNNYPTYSVGNTDEYPDQSDSQQLFSTRPVSNDVEVIEDEDPLDDDNEEMSVKVYWQSLEIFKFKIRKYQKLTQIFDYFTAKEGVSKDNLLFTYNERILKIDDTPDSINYSIAKFIDGGIVNQSVTQLAQECNKEDENSGLKLKFQCQNKKKPFETTLRPQDKLALAMMKCAEHLETPIERLKFYFDGDLITSKTTPQDLELEGGECIDVKIINS</sequence>
<evidence type="ECO:0000313" key="1">
    <source>
        <dbReference type="EMBL" id="KAJ8707008.1"/>
    </source>
</evidence>
<comment type="caution">
    <text evidence="1">The sequence shown here is derived from an EMBL/GenBank/DDBJ whole genome shotgun (WGS) entry which is preliminary data.</text>
</comment>
<keyword evidence="2" id="KW-1185">Reference proteome</keyword>
<evidence type="ECO:0000313" key="2">
    <source>
        <dbReference type="Proteomes" id="UP001231649"/>
    </source>
</evidence>
<protein>
    <submittedName>
        <fullName evidence="1">Uncharacterized protein</fullName>
    </submittedName>
</protein>
<reference evidence="1" key="1">
    <citation type="submission" date="2023-03" db="EMBL/GenBank/DDBJ databases">
        <title>Chromosome-level genomes of two armyworms, Mythimna separata and Mythimna loreyi, provide insights into the biosynthesis and reception of sex pheromones.</title>
        <authorList>
            <person name="Zhao H."/>
        </authorList>
    </citation>
    <scope>NUCLEOTIDE SEQUENCE</scope>
    <source>
        <strain evidence="1">BeijingLab</strain>
    </source>
</reference>
<accession>A0ACC2Q7I6</accession>
<dbReference type="EMBL" id="CM056805">
    <property type="protein sequence ID" value="KAJ8707008.1"/>
    <property type="molecule type" value="Genomic_DNA"/>
</dbReference>
<dbReference type="Proteomes" id="UP001231649">
    <property type="component" value="Chromosome 29"/>
</dbReference>
<gene>
    <name evidence="1" type="ORF">PYW08_011142</name>
</gene>
<proteinExistence type="predicted"/>